<evidence type="ECO:0000313" key="3">
    <source>
        <dbReference type="Proteomes" id="UP000095672"/>
    </source>
</evidence>
<organism evidence="2 3">
    <name type="scientific">Microbulbifer aggregans</name>
    <dbReference type="NCBI Taxonomy" id="1769779"/>
    <lineage>
        <taxon>Bacteria</taxon>
        <taxon>Pseudomonadati</taxon>
        <taxon>Pseudomonadota</taxon>
        <taxon>Gammaproteobacteria</taxon>
        <taxon>Cellvibrionales</taxon>
        <taxon>Microbulbiferaceae</taxon>
        <taxon>Microbulbifer</taxon>
    </lineage>
</organism>
<evidence type="ECO:0000313" key="2">
    <source>
        <dbReference type="EMBL" id="AOS96109.1"/>
    </source>
</evidence>
<accession>A0A1C9W4N2</accession>
<keyword evidence="3" id="KW-1185">Reference proteome</keyword>
<evidence type="ECO:0008006" key="4">
    <source>
        <dbReference type="Google" id="ProtNLM"/>
    </source>
</evidence>
<dbReference type="Proteomes" id="UP000095672">
    <property type="component" value="Chromosome"/>
</dbReference>
<sequence precursor="true">MQKWCCILLAAAMATGVAGCSTTASKGAPKSLTMNGQKFHCVEEELETKIMVRCVRAS</sequence>
<reference evidence="3" key="1">
    <citation type="submission" date="2016-01" db="EMBL/GenBank/DDBJ databases">
        <title>Complete genome sequence of Microbulbifer sp. CCB-MM1, a halophile isolated from Matang Mangrove Forest, Perak.</title>
        <authorList>
            <person name="Moh T.H."/>
            <person name="Dinesh B."/>
            <person name="Lau N.-S."/>
            <person name="Go F."/>
            <person name="Alexander Chong S.-C."/>
        </authorList>
    </citation>
    <scope>NUCLEOTIDE SEQUENCE [LARGE SCALE GENOMIC DNA]</scope>
    <source>
        <strain evidence="3">CCB-MM1</strain>
    </source>
</reference>
<protein>
    <recommendedName>
        <fullName evidence="4">Lipoprotein</fullName>
    </recommendedName>
</protein>
<dbReference type="KEGG" id="micc:AUP74_00639"/>
<dbReference type="PROSITE" id="PS51257">
    <property type="entry name" value="PROKAR_LIPOPROTEIN"/>
    <property type="match status" value="1"/>
</dbReference>
<proteinExistence type="predicted"/>
<dbReference type="AlphaFoldDB" id="A0A1C9W4N2"/>
<gene>
    <name evidence="2" type="ORF">AUP74_00639</name>
</gene>
<dbReference type="PATRIC" id="fig|1769779.3.peg.653"/>
<dbReference type="EMBL" id="CP014143">
    <property type="protein sequence ID" value="AOS96109.1"/>
    <property type="molecule type" value="Genomic_DNA"/>
</dbReference>
<evidence type="ECO:0000256" key="1">
    <source>
        <dbReference type="SAM" id="SignalP"/>
    </source>
</evidence>
<feature type="signal peptide" evidence="1">
    <location>
        <begin position="1"/>
        <end position="20"/>
    </location>
</feature>
<name>A0A1C9W4N2_9GAMM</name>
<feature type="chain" id="PRO_5008895413" description="Lipoprotein" evidence="1">
    <location>
        <begin position="21"/>
        <end position="58"/>
    </location>
</feature>
<keyword evidence="1" id="KW-0732">Signal</keyword>